<dbReference type="RefSeq" id="WP_149757845.1">
    <property type="nucleotide sequence ID" value="NZ_BSPE01000002.1"/>
</dbReference>
<evidence type="ECO:0000313" key="3">
    <source>
        <dbReference type="Proteomes" id="UP000323300"/>
    </source>
</evidence>
<dbReference type="GO" id="GO:0016491">
    <property type="term" value="F:oxidoreductase activity"/>
    <property type="evidence" value="ECO:0007669"/>
    <property type="project" value="InterPro"/>
</dbReference>
<keyword evidence="3" id="KW-1185">Reference proteome</keyword>
<name>A0A1I3VGX8_9HYPH</name>
<dbReference type="NCBIfam" id="TIGR02118">
    <property type="entry name" value="EthD family reductase"/>
    <property type="match status" value="1"/>
</dbReference>
<dbReference type="InterPro" id="IPR009799">
    <property type="entry name" value="EthD_dom"/>
</dbReference>
<dbReference type="SUPFAM" id="SSF54909">
    <property type="entry name" value="Dimeric alpha+beta barrel"/>
    <property type="match status" value="1"/>
</dbReference>
<evidence type="ECO:0000259" key="1">
    <source>
        <dbReference type="Pfam" id="PF07110"/>
    </source>
</evidence>
<dbReference type="EMBL" id="FOSL01000001">
    <property type="protein sequence ID" value="SFJ94628.1"/>
    <property type="molecule type" value="Genomic_DNA"/>
</dbReference>
<accession>A0A1I3VGX8</accession>
<dbReference type="Gene3D" id="3.30.70.100">
    <property type="match status" value="1"/>
</dbReference>
<reference evidence="2 3" key="1">
    <citation type="submission" date="2016-10" db="EMBL/GenBank/DDBJ databases">
        <authorList>
            <person name="Varghese N."/>
            <person name="Submissions S."/>
        </authorList>
    </citation>
    <scope>NUCLEOTIDE SEQUENCE [LARGE SCALE GENOMIC DNA]</scope>
    <source>
        <strain evidence="2 3">DSM 21822</strain>
    </source>
</reference>
<sequence>MARLIALYRTPKDPAAFERYYFSTHVPLAQKIPGLRKYDVSDGNALGPEGPSNFHMVATLYFDSLDAIKTALNSPEGQAAAADLGKFADGGVELIFFDTKDI</sequence>
<dbReference type="OrthoDB" id="5294870at2"/>
<dbReference type="InterPro" id="IPR011008">
    <property type="entry name" value="Dimeric_a/b-barrel"/>
</dbReference>
<gene>
    <name evidence="2" type="ORF">SAMN04488498_101469</name>
</gene>
<protein>
    <recommendedName>
        <fullName evidence="1">EthD domain-containing protein</fullName>
    </recommendedName>
</protein>
<proteinExistence type="predicted"/>
<dbReference type="PANTHER" id="PTHR40260">
    <property type="entry name" value="BLR8190 PROTEIN"/>
    <property type="match status" value="1"/>
</dbReference>
<organism evidence="2 3">
    <name type="scientific">Neomesorhizobium albiziae</name>
    <dbReference type="NCBI Taxonomy" id="335020"/>
    <lineage>
        <taxon>Bacteria</taxon>
        <taxon>Pseudomonadati</taxon>
        <taxon>Pseudomonadota</taxon>
        <taxon>Alphaproteobacteria</taxon>
        <taxon>Hyphomicrobiales</taxon>
        <taxon>Phyllobacteriaceae</taxon>
        <taxon>Neomesorhizobium</taxon>
    </lineage>
</organism>
<dbReference type="Proteomes" id="UP000323300">
    <property type="component" value="Unassembled WGS sequence"/>
</dbReference>
<feature type="domain" description="EthD" evidence="1">
    <location>
        <begin position="11"/>
        <end position="90"/>
    </location>
</feature>
<dbReference type="Pfam" id="PF07110">
    <property type="entry name" value="EthD"/>
    <property type="match status" value="1"/>
</dbReference>
<dbReference type="PANTHER" id="PTHR40260:SF2">
    <property type="entry name" value="BLR8190 PROTEIN"/>
    <property type="match status" value="1"/>
</dbReference>
<evidence type="ECO:0000313" key="2">
    <source>
        <dbReference type="EMBL" id="SFJ94628.1"/>
    </source>
</evidence>
<dbReference type="AlphaFoldDB" id="A0A1I3VGX8"/>